<dbReference type="SMART" id="SM00091">
    <property type="entry name" value="PAS"/>
    <property type="match status" value="2"/>
</dbReference>
<dbReference type="Pfam" id="PF08447">
    <property type="entry name" value="PAS_3"/>
    <property type="match status" value="1"/>
</dbReference>
<evidence type="ECO:0000256" key="1">
    <source>
        <dbReference type="ARBA" id="ARBA00004123"/>
    </source>
</evidence>
<name>A0ABM1MGT4_NICVS</name>
<dbReference type="InterPro" id="IPR036638">
    <property type="entry name" value="HLH_DNA-bd_sf"/>
</dbReference>
<dbReference type="Gene3D" id="4.10.280.10">
    <property type="entry name" value="Helix-loop-helix DNA-binding domain"/>
    <property type="match status" value="1"/>
</dbReference>
<evidence type="ECO:0000259" key="8">
    <source>
        <dbReference type="PROSITE" id="PS50112"/>
    </source>
</evidence>
<comment type="subcellular location">
    <subcellularLocation>
        <location evidence="1">Nucleus</location>
    </subcellularLocation>
</comment>
<evidence type="ECO:0000313" key="11">
    <source>
        <dbReference type="RefSeq" id="XP_017773784.1"/>
    </source>
</evidence>
<feature type="region of interest" description="Disordered" evidence="7">
    <location>
        <begin position="1"/>
        <end position="29"/>
    </location>
</feature>
<keyword evidence="4" id="KW-0238">DNA-binding</keyword>
<dbReference type="InterPro" id="IPR035965">
    <property type="entry name" value="PAS-like_dom_sf"/>
</dbReference>
<dbReference type="Pfam" id="PF23171">
    <property type="entry name" value="bHLH_HIF1A"/>
    <property type="match status" value="1"/>
</dbReference>
<evidence type="ECO:0000259" key="9">
    <source>
        <dbReference type="PROSITE" id="PS50888"/>
    </source>
</evidence>
<protein>
    <submittedName>
        <fullName evidence="11">Single-minded homolog 1-like</fullName>
    </submittedName>
</protein>
<dbReference type="SMART" id="SM00353">
    <property type="entry name" value="HLH"/>
    <property type="match status" value="1"/>
</dbReference>
<dbReference type="PANTHER" id="PTHR23043">
    <property type="entry name" value="HYPOXIA-INDUCIBLE FACTOR 1 ALPHA"/>
    <property type="match status" value="1"/>
</dbReference>
<dbReference type="InterPro" id="IPR013767">
    <property type="entry name" value="PAS_fold"/>
</dbReference>
<dbReference type="CDD" id="cd00130">
    <property type="entry name" value="PAS"/>
    <property type="match status" value="2"/>
</dbReference>
<proteinExistence type="predicted"/>
<dbReference type="GeneID" id="108560653"/>
<evidence type="ECO:0000256" key="6">
    <source>
        <dbReference type="ARBA" id="ARBA00023242"/>
    </source>
</evidence>
<keyword evidence="2" id="KW-0677">Repeat</keyword>
<sequence length="346" mass="39287">MKYLVGSTDTSKQMDLKEKSKIASKTRRERENSEFMELASLLPLPTQVKEQLDKASIIRLTTSYLRLRELYPHGMRIIQHPENKEGGSSEMMETIDGFVFALAPEGLILYISENVSMHLGMAAIDMTGHSIYDFILHDDHNEMRDMLTVKHDDTDMGRTFSVRMKCTLPKRTAGLTQNGYKVIHCSGHLKYKASSPTTSADIECFESLGLIAIGNPLLPNGIPEIKMGPNMFMFRASMEFDVIFVDAMVHRLTGHEPKQIVQNSIYQYIHPLDLKDFQEAHKELLKKGQVKTKFYRFKCVDGGYVFMQSLAVIVTNSRTSQPRCIVSVNYIMKDCPSQCPESQIVT</sequence>
<evidence type="ECO:0000256" key="2">
    <source>
        <dbReference type="ARBA" id="ARBA00022737"/>
    </source>
</evidence>
<accession>A0ABM1MGT4</accession>
<dbReference type="InterPro" id="IPR013655">
    <property type="entry name" value="PAS_fold_3"/>
</dbReference>
<keyword evidence="3" id="KW-0805">Transcription regulation</keyword>
<evidence type="ECO:0000256" key="4">
    <source>
        <dbReference type="ARBA" id="ARBA00023125"/>
    </source>
</evidence>
<keyword evidence="6" id="KW-0539">Nucleus</keyword>
<gene>
    <name evidence="11" type="primary">LOC108560653</name>
</gene>
<dbReference type="InterPro" id="IPR000014">
    <property type="entry name" value="PAS"/>
</dbReference>
<dbReference type="Gene3D" id="3.30.450.20">
    <property type="entry name" value="PAS domain"/>
    <property type="match status" value="3"/>
</dbReference>
<keyword evidence="10" id="KW-1185">Reference proteome</keyword>
<feature type="domain" description="PAS" evidence="8">
    <location>
        <begin position="84"/>
        <end position="147"/>
    </location>
</feature>
<dbReference type="InterPro" id="IPR011598">
    <property type="entry name" value="bHLH_dom"/>
</dbReference>
<evidence type="ECO:0000256" key="7">
    <source>
        <dbReference type="SAM" id="MobiDB-lite"/>
    </source>
</evidence>
<feature type="domain" description="PAS" evidence="8">
    <location>
        <begin position="233"/>
        <end position="288"/>
    </location>
</feature>
<reference evidence="11" key="1">
    <citation type="submission" date="2025-08" db="UniProtKB">
        <authorList>
            <consortium name="RefSeq"/>
        </authorList>
    </citation>
    <scope>IDENTIFICATION</scope>
    <source>
        <tissue evidence="11">Whole Larva</tissue>
    </source>
</reference>
<evidence type="ECO:0000313" key="10">
    <source>
        <dbReference type="Proteomes" id="UP000695000"/>
    </source>
</evidence>
<dbReference type="Pfam" id="PF00989">
    <property type="entry name" value="PAS"/>
    <property type="match status" value="1"/>
</dbReference>
<organism evidence="10 11">
    <name type="scientific">Nicrophorus vespilloides</name>
    <name type="common">Boreal carrion beetle</name>
    <dbReference type="NCBI Taxonomy" id="110193"/>
    <lineage>
        <taxon>Eukaryota</taxon>
        <taxon>Metazoa</taxon>
        <taxon>Ecdysozoa</taxon>
        <taxon>Arthropoda</taxon>
        <taxon>Hexapoda</taxon>
        <taxon>Insecta</taxon>
        <taxon>Pterygota</taxon>
        <taxon>Neoptera</taxon>
        <taxon>Endopterygota</taxon>
        <taxon>Coleoptera</taxon>
        <taxon>Polyphaga</taxon>
        <taxon>Staphyliniformia</taxon>
        <taxon>Silphidae</taxon>
        <taxon>Nicrophorinae</taxon>
        <taxon>Nicrophorus</taxon>
    </lineage>
</organism>
<evidence type="ECO:0000256" key="3">
    <source>
        <dbReference type="ARBA" id="ARBA00023015"/>
    </source>
</evidence>
<dbReference type="RefSeq" id="XP_017773784.1">
    <property type="nucleotide sequence ID" value="XM_017918295.1"/>
</dbReference>
<dbReference type="PROSITE" id="PS50112">
    <property type="entry name" value="PAS"/>
    <property type="match status" value="2"/>
</dbReference>
<dbReference type="PANTHER" id="PTHR23043:SF36">
    <property type="entry name" value="PROTEIN SINGLE-MINDED"/>
    <property type="match status" value="1"/>
</dbReference>
<dbReference type="PROSITE" id="PS50888">
    <property type="entry name" value="BHLH"/>
    <property type="match status" value="1"/>
</dbReference>
<keyword evidence="5" id="KW-0804">Transcription</keyword>
<feature type="domain" description="BHLH" evidence="9">
    <location>
        <begin position="15"/>
        <end position="68"/>
    </location>
</feature>
<evidence type="ECO:0000256" key="5">
    <source>
        <dbReference type="ARBA" id="ARBA00023163"/>
    </source>
</evidence>
<dbReference type="Proteomes" id="UP000695000">
    <property type="component" value="Unplaced"/>
</dbReference>
<dbReference type="SUPFAM" id="SSF47459">
    <property type="entry name" value="HLH, helix-loop-helix DNA-binding domain"/>
    <property type="match status" value="1"/>
</dbReference>
<dbReference type="SUPFAM" id="SSF55785">
    <property type="entry name" value="PYP-like sensor domain (PAS domain)"/>
    <property type="match status" value="2"/>
</dbReference>
<feature type="compositionally biased region" description="Basic and acidic residues" evidence="7">
    <location>
        <begin position="12"/>
        <end position="29"/>
    </location>
</feature>